<dbReference type="EMBL" id="CAJZBQ010000020">
    <property type="protein sequence ID" value="CAG9317977.1"/>
    <property type="molecule type" value="Genomic_DNA"/>
</dbReference>
<sequence length="1659" mass="181224">MKASIRLFSTFLLSFAFSITSKIPSFIDPSFLSPLKLVQEELQIDYIIDAKSDFDEISKQFLTELLENSIQVVSYLLQDAQATISPSASNSSFCPEIEWIAYSENFHSDIILLIANDKKSRYPLSFEDCSSDLYPAKLGLIKVNMPLLLAENDISTIYTIVESLSKAYLGNAEILEKLDEIFNSNLGASCTIACKVCNTNTGSCVTCYDSAHMKIKNGVCYCSDPNAIYFSPTNSCVCKNGYYLNSTSLCTPCPAICASCSSSTNCLSCINPTQMTLYNNWCYCSFPEGSVFNSTLNICNCPDGTWTYGDACQACNATCSSCINLDTCTSCSDSANMNLIGGICSCKDPNAIFNETLGLCKCEEGYYMENAICNACQPPCETCSNATFCNSCIISSMPLIGGNCTCPANTTFSKSEDSCVCDIGMFLNSDQVCEPCLPECATCNNATSCLTCIDPDFMTIENGICYCNSQGSFNTTTRECTCPAGQFREGSTCASCSNTGCAACKNATYCISCYTTSYGGYFNYELVNGVCECSVPNSVPQGYMGCYCSQGYYYYYMNGNKCTACPATCQSCYYDPGNPTNNFITCNSCIYPGMTYTNSRLCQCPSNSYFVTQSKSCQCNGGYYKYVYPPCTPCSLPCRNCNSPTNCTSCALPNQMTLSNNYCTCTSPSNSVYNSTMNQCTCPDQTYLNGTTCDNCAETCMSCESNTECLACIDPAHMTLESNGTCTCPANSTFKGNTCVCNNGYFWLSSEYECAKCQPPCQQCSNETTCLSCLDPYNMYLNNGECYCRDPHAVFDIHENVCVCSIGYFMSNSQCFSCPDTCSSCENNNNCTSCVNENQMSLVNGYCTCTDPSNSVFNPELSQCICPGRTYLNGTSCSICHDTCYSCENSSECLTCINPVMTLENNGTCICPANSYFIQDGCECKSQFYWNGGECEECYQTCLECEEFNFCSSCIDQNGMILNNGQCSCIDPHAYFDPQESLCLCSEGYFMIDYACWACPETCSTCDNNTNCASCIDENHMILVNGTCSCSDPNSTFISSQRMCVCNQGYQYWNNECIECPVECSLCSDSDVCIECANSEEMTIISSVCVCNKNNTVYNPLTNSCICRQQYYYDGDECVACQSPMCDVCENDRCLSCIDPINMTLESGICYCRDQNSFFNTSSSCCQCLSNYLSNLIGNALQCIPLSSPCREFSVDGICLKCADNSMELYEGQCYCLDPNTSYNKNNQNCTCNFGYQLTTYSKLCQPCDSYLNGGIMGCINCNNGQCLECQKNMVLSNGDCICKIGFVLDNILGTCVCAPGFWNSTECPSCDCYSCFANGTCLEPCAQDSFWNNGVCSCNSGFYQCGDNQCCNLDRTCSMWNSNNCGGCNGKMYLSTDLECICGGGSIYSPELNDCVCPQGEYYLNTGFCDTCTRYCNNCTNSGECISCQAPFFLQNETCTCDPNAIQSWNNCICKDGYYTGSDYSCLPCPEHCATCISSTKCTSCNGDLLLVNNKCLCSDINAVYNIEDGQCKCAAGYYGKSSKCVACLASCYNCLDDGTTCTSCADKKNMVLIGGVCSCVDPNAVFNSTTMKCECPNGYYNGICNGCGSSCSQCSNNRCYSCYDPANMVLVENSCTCIDPNSYFVEWAKICSCNSGFYYNGQICAPFPGLIFNKQIK</sequence>
<keyword evidence="1" id="KW-0732">Signal</keyword>
<evidence type="ECO:0000313" key="4">
    <source>
        <dbReference type="Proteomes" id="UP001162131"/>
    </source>
</evidence>
<proteinExistence type="predicted"/>
<feature type="domain" description="EGF-like" evidence="2">
    <location>
        <begin position="330"/>
        <end position="374"/>
    </location>
</feature>
<feature type="domain" description="EGF-like" evidence="2">
    <location>
        <begin position="944"/>
        <end position="984"/>
    </location>
</feature>
<feature type="domain" description="EGF-like" evidence="2">
    <location>
        <begin position="1247"/>
        <end position="1297"/>
    </location>
</feature>
<comment type="caution">
    <text evidence="3">The sequence shown here is derived from an EMBL/GenBank/DDBJ whole genome shotgun (WGS) entry which is preliminary data.</text>
</comment>
<dbReference type="SMART" id="SM00181">
    <property type="entry name" value="EGF"/>
    <property type="match status" value="12"/>
</dbReference>
<organism evidence="3 4">
    <name type="scientific">Blepharisma stoltei</name>
    <dbReference type="NCBI Taxonomy" id="1481888"/>
    <lineage>
        <taxon>Eukaryota</taxon>
        <taxon>Sar</taxon>
        <taxon>Alveolata</taxon>
        <taxon>Ciliophora</taxon>
        <taxon>Postciliodesmatophora</taxon>
        <taxon>Heterotrichea</taxon>
        <taxon>Heterotrichida</taxon>
        <taxon>Blepharismidae</taxon>
        <taxon>Blepharisma</taxon>
    </lineage>
</organism>
<dbReference type="InterPro" id="IPR000742">
    <property type="entry name" value="EGF"/>
</dbReference>
<feature type="domain" description="EGF-like" evidence="2">
    <location>
        <begin position="1412"/>
        <end position="1441"/>
    </location>
</feature>
<feature type="domain" description="EGF-like" evidence="2">
    <location>
        <begin position="1545"/>
        <end position="1587"/>
    </location>
</feature>
<accession>A0AAU9IT13</accession>
<feature type="domain" description="EGF-like" evidence="2">
    <location>
        <begin position="886"/>
        <end position="923"/>
    </location>
</feature>
<name>A0AAU9IT13_9CILI</name>
<feature type="domain" description="EGF-like" evidence="2">
    <location>
        <begin position="753"/>
        <end position="789"/>
    </location>
</feature>
<feature type="signal peptide" evidence="1">
    <location>
        <begin position="1"/>
        <end position="16"/>
    </location>
</feature>
<feature type="domain" description="EGF-like" evidence="2">
    <location>
        <begin position="702"/>
        <end position="740"/>
    </location>
</feature>
<gene>
    <name evidence="3" type="ORF">BSTOLATCC_MIC20462</name>
</gene>
<feature type="domain" description="EGF-like" evidence="2">
    <location>
        <begin position="1005"/>
        <end position="1058"/>
    </location>
</feature>
<protein>
    <recommendedName>
        <fullName evidence="2">EGF-like domain-containing protein</fullName>
    </recommendedName>
</protein>
<dbReference type="InterPro" id="IPR006212">
    <property type="entry name" value="Furin_repeat"/>
</dbReference>
<dbReference type="PANTHER" id="PTHR15332">
    <property type="entry name" value="PROPROTEIN CONVERTASE SUBTILISIN_KEXIN TYPE 5-LIKE"/>
    <property type="match status" value="1"/>
</dbReference>
<dbReference type="SMART" id="SM00261">
    <property type="entry name" value="FU"/>
    <property type="match status" value="17"/>
</dbReference>
<dbReference type="PANTHER" id="PTHR15332:SF175">
    <property type="entry name" value="PROPROTEIN CONVERTASE SUBTILISIN_KEXIN TYPE 5-LIKE"/>
    <property type="match status" value="1"/>
</dbReference>
<dbReference type="Proteomes" id="UP001162131">
    <property type="component" value="Unassembled WGS sequence"/>
</dbReference>
<feature type="chain" id="PRO_5043549569" description="EGF-like domain-containing protein" evidence="1">
    <location>
        <begin position="17"/>
        <end position="1659"/>
    </location>
</feature>
<dbReference type="SUPFAM" id="SSF57184">
    <property type="entry name" value="Growth factor receptor domain"/>
    <property type="match status" value="11"/>
</dbReference>
<evidence type="ECO:0000259" key="2">
    <source>
        <dbReference type="SMART" id="SM00181"/>
    </source>
</evidence>
<dbReference type="InterPro" id="IPR009030">
    <property type="entry name" value="Growth_fac_rcpt_cys_sf"/>
</dbReference>
<evidence type="ECO:0000256" key="1">
    <source>
        <dbReference type="SAM" id="SignalP"/>
    </source>
</evidence>
<keyword evidence="4" id="KW-1185">Reference proteome</keyword>
<reference evidence="3" key="1">
    <citation type="submission" date="2021-09" db="EMBL/GenBank/DDBJ databases">
        <authorList>
            <consortium name="AG Swart"/>
            <person name="Singh M."/>
            <person name="Singh A."/>
            <person name="Seah K."/>
            <person name="Emmerich C."/>
        </authorList>
    </citation>
    <scope>NUCLEOTIDE SEQUENCE</scope>
    <source>
        <strain evidence="3">ATCC30299</strain>
    </source>
</reference>
<evidence type="ECO:0000313" key="3">
    <source>
        <dbReference type="EMBL" id="CAG9317977.1"/>
    </source>
</evidence>
<feature type="domain" description="EGF-like" evidence="2">
    <location>
        <begin position="1469"/>
        <end position="1527"/>
    </location>
</feature>
<feature type="domain" description="EGF-like" evidence="2">
    <location>
        <begin position="375"/>
        <end position="420"/>
    </location>
</feature>
<feature type="domain" description="EGF-like" evidence="2">
    <location>
        <begin position="571"/>
        <end position="618"/>
    </location>
</feature>
<dbReference type="Gene3D" id="2.10.220.10">
    <property type="entry name" value="Hormone Receptor, Insulin-like Growth Factor Receptor 1, Chain A, domain 2"/>
    <property type="match status" value="2"/>
</dbReference>